<reference evidence="3 4" key="1">
    <citation type="submission" date="2018-12" db="EMBL/GenBank/DDBJ databases">
        <authorList>
            <person name="Meng J."/>
        </authorList>
    </citation>
    <scope>NUCLEOTIDE SEQUENCE [LARGE SCALE GENOMIC DNA]</scope>
    <source>
        <strain evidence="3 4">HT111-2</strain>
    </source>
</reference>
<evidence type="ECO:0000313" key="3">
    <source>
        <dbReference type="EMBL" id="RVU70111.1"/>
    </source>
</evidence>
<name>A0A437ST43_9LACO</name>
<dbReference type="Gene3D" id="3.30.1180.10">
    <property type="match status" value="1"/>
</dbReference>
<keyword evidence="2" id="KW-0446">Lipid-binding</keyword>
<comment type="caution">
    <text evidence="3">The sequence shown here is derived from an EMBL/GenBank/DDBJ whole genome shotgun (WGS) entry which is preliminary data.</text>
</comment>
<gene>
    <name evidence="3" type="ORF">EJK17_09310</name>
</gene>
<dbReference type="PROSITE" id="PS51482">
    <property type="entry name" value="DEGV"/>
    <property type="match status" value="1"/>
</dbReference>
<dbReference type="PANTHER" id="PTHR33434">
    <property type="entry name" value="DEGV DOMAIN-CONTAINING PROTEIN DR_1986-RELATED"/>
    <property type="match status" value="1"/>
</dbReference>
<dbReference type="EMBL" id="RXIA01000030">
    <property type="protein sequence ID" value="RVU70111.1"/>
    <property type="molecule type" value="Genomic_DNA"/>
</dbReference>
<dbReference type="AlphaFoldDB" id="A0A437ST43"/>
<dbReference type="Gene3D" id="2.20.28.50">
    <property type="entry name" value="degv family protein"/>
    <property type="match status" value="1"/>
</dbReference>
<dbReference type="RefSeq" id="WP_103662414.1">
    <property type="nucleotide sequence ID" value="NZ_ML136898.1"/>
</dbReference>
<dbReference type="PANTHER" id="PTHR33434:SF2">
    <property type="entry name" value="FATTY ACID-BINDING PROTEIN TM_1468"/>
    <property type="match status" value="1"/>
</dbReference>
<dbReference type="Pfam" id="PF02645">
    <property type="entry name" value="DegV"/>
    <property type="match status" value="1"/>
</dbReference>
<evidence type="ECO:0000256" key="1">
    <source>
        <dbReference type="ARBA" id="ARBA00003238"/>
    </source>
</evidence>
<protein>
    <submittedName>
        <fullName evidence="3">DegV family protein</fullName>
    </submittedName>
</protein>
<dbReference type="GO" id="GO:0008289">
    <property type="term" value="F:lipid binding"/>
    <property type="evidence" value="ECO:0007669"/>
    <property type="project" value="UniProtKB-KW"/>
</dbReference>
<evidence type="ECO:0000313" key="4">
    <source>
        <dbReference type="Proteomes" id="UP000288291"/>
    </source>
</evidence>
<dbReference type="InterPro" id="IPR003797">
    <property type="entry name" value="DegV"/>
</dbReference>
<comment type="function">
    <text evidence="1">May bind long-chain fatty acids, such as palmitate, and may play a role in lipid transport or fatty acid metabolism.</text>
</comment>
<accession>A0A437ST43</accession>
<dbReference type="Gene3D" id="3.40.50.10440">
    <property type="entry name" value="Dihydroxyacetone kinase, domain 1"/>
    <property type="match status" value="1"/>
</dbReference>
<dbReference type="InterPro" id="IPR043168">
    <property type="entry name" value="DegV_C"/>
</dbReference>
<evidence type="ECO:0000256" key="2">
    <source>
        <dbReference type="ARBA" id="ARBA00023121"/>
    </source>
</evidence>
<sequence>MEEIRLITDSSSNDLTDQKQNLTVVPLSISLGKKTYRDDEQLNIADFLKSMETNQVAGKTACPSINEWLEALDGCDKAIVVAMTSGLSGTYASAIQARDIYLEKHPDAQIIVVDSRTAGPEMAVIIEGIEKLLQSDLRWVDLEEAIAKMRTQTHLLFVLQNLHNLSLNGRVSPAVAKIAGLLHINIVGKASKEGKFEQIGKARGMKKALREVVKAMKAEGYQGGEVIIDHCENEADSENLKKLILADFPDVKIKIRPMRGLCSFYAEEGGMMIGYHE</sequence>
<keyword evidence="4" id="KW-1185">Reference proteome</keyword>
<dbReference type="InterPro" id="IPR050270">
    <property type="entry name" value="DegV_domain_contain"/>
</dbReference>
<dbReference type="SUPFAM" id="SSF82549">
    <property type="entry name" value="DAK1/DegV-like"/>
    <property type="match status" value="1"/>
</dbReference>
<organism evidence="3 4">
    <name type="scientific">Lactobacillus xujianguonis</name>
    <dbReference type="NCBI Taxonomy" id="2495899"/>
    <lineage>
        <taxon>Bacteria</taxon>
        <taxon>Bacillati</taxon>
        <taxon>Bacillota</taxon>
        <taxon>Bacilli</taxon>
        <taxon>Lactobacillales</taxon>
        <taxon>Lactobacillaceae</taxon>
        <taxon>Lactobacillus</taxon>
    </lineage>
</organism>
<dbReference type="Proteomes" id="UP000288291">
    <property type="component" value="Unassembled WGS sequence"/>
</dbReference>
<proteinExistence type="predicted"/>
<dbReference type="NCBIfam" id="TIGR00762">
    <property type="entry name" value="DegV"/>
    <property type="match status" value="1"/>
</dbReference>